<evidence type="ECO:0000313" key="2">
    <source>
        <dbReference type="EMBL" id="QJR01052.1"/>
    </source>
</evidence>
<dbReference type="RefSeq" id="WP_169860021.1">
    <property type="nucleotide sequence ID" value="NZ_CP053021.1"/>
</dbReference>
<name>A0A6M4G140_SPHYA</name>
<accession>A0A6M4G140</accession>
<sequence length="191" mass="21245">MSMSRLFLFFRDIGGTKAKLKQTYFTNLFNINKAHEFIDGKGNEVISKDFICCPCRRGLAVDVGGKRSPLLWRPTYGGRRDASEWTDAAARLKADSGRSNRRMPSAEVRHPPFDLRDETAHFMAANDMTGLPDVIEATRGERSVDPSPEPKANVVDEPPSRWPPAIHITDVISIRAAFLPLTSKATTSLQS</sequence>
<dbReference type="EMBL" id="CP053021">
    <property type="protein sequence ID" value="QJR01052.1"/>
    <property type="molecule type" value="Genomic_DNA"/>
</dbReference>
<evidence type="ECO:0000256" key="1">
    <source>
        <dbReference type="SAM" id="MobiDB-lite"/>
    </source>
</evidence>
<proteinExistence type="predicted"/>
<dbReference type="Proteomes" id="UP000502611">
    <property type="component" value="Chromosome"/>
</dbReference>
<gene>
    <name evidence="2" type="ORF">HH800_01870</name>
</gene>
<evidence type="ECO:0000313" key="3">
    <source>
        <dbReference type="Proteomes" id="UP000502611"/>
    </source>
</evidence>
<reference evidence="2 3" key="1">
    <citation type="submission" date="2020-04" db="EMBL/GenBank/DDBJ databases">
        <title>The Whole Genome Analysis of High salt-tolerant Sphingobium yanoikuyae YC-XJ2 with Aryl organophosphorus flame retardants (aryl-OPFRs)-degrading capacity and characteristics of Related phosphotriesterase.</title>
        <authorList>
            <person name="Li X."/>
        </authorList>
    </citation>
    <scope>NUCLEOTIDE SEQUENCE [LARGE SCALE GENOMIC DNA]</scope>
    <source>
        <strain evidence="2 3">YC-XJ2</strain>
    </source>
</reference>
<feature type="region of interest" description="Disordered" evidence="1">
    <location>
        <begin position="139"/>
        <end position="159"/>
    </location>
</feature>
<dbReference type="AlphaFoldDB" id="A0A6M4G140"/>
<protein>
    <submittedName>
        <fullName evidence="2">Uncharacterized protein</fullName>
    </submittedName>
</protein>
<organism evidence="2 3">
    <name type="scientific">Sphingobium yanoikuyae</name>
    <name type="common">Sphingomonas yanoikuyae</name>
    <dbReference type="NCBI Taxonomy" id="13690"/>
    <lineage>
        <taxon>Bacteria</taxon>
        <taxon>Pseudomonadati</taxon>
        <taxon>Pseudomonadota</taxon>
        <taxon>Alphaproteobacteria</taxon>
        <taxon>Sphingomonadales</taxon>
        <taxon>Sphingomonadaceae</taxon>
        <taxon>Sphingobium</taxon>
    </lineage>
</organism>